<evidence type="ECO:0000256" key="8">
    <source>
        <dbReference type="ARBA" id="ARBA00076355"/>
    </source>
</evidence>
<organism evidence="9 10">
    <name type="scientific">Apis cerana cerana</name>
    <name type="common">Oriental honeybee</name>
    <dbReference type="NCBI Taxonomy" id="94128"/>
    <lineage>
        <taxon>Eukaryota</taxon>
        <taxon>Metazoa</taxon>
        <taxon>Ecdysozoa</taxon>
        <taxon>Arthropoda</taxon>
        <taxon>Hexapoda</taxon>
        <taxon>Insecta</taxon>
        <taxon>Pterygota</taxon>
        <taxon>Neoptera</taxon>
        <taxon>Endopterygota</taxon>
        <taxon>Hymenoptera</taxon>
        <taxon>Apocrita</taxon>
        <taxon>Aculeata</taxon>
        <taxon>Apoidea</taxon>
        <taxon>Anthophila</taxon>
        <taxon>Apidae</taxon>
        <taxon>Apis</taxon>
    </lineage>
</organism>
<dbReference type="AlphaFoldDB" id="A0A2A3EKZ2"/>
<keyword evidence="6" id="KW-0539">Nucleus</keyword>
<dbReference type="InterPro" id="IPR015419">
    <property type="entry name" value="CTAG/Pcc1"/>
</dbReference>
<comment type="subcellular location">
    <subcellularLocation>
        <location evidence="2">Cytoplasm</location>
    </subcellularLocation>
    <subcellularLocation>
        <location evidence="1">Nucleus</location>
    </subcellularLocation>
</comment>
<protein>
    <recommendedName>
        <fullName evidence="8">L antigen family member 3</fullName>
    </recommendedName>
</protein>
<dbReference type="PANTHER" id="PTHR31283">
    <property type="entry name" value="EKC/KEOPS COMPLEX SUBUNIT PCC1 FAMILY MEMBER"/>
    <property type="match status" value="1"/>
</dbReference>
<evidence type="ECO:0000256" key="4">
    <source>
        <dbReference type="ARBA" id="ARBA00022490"/>
    </source>
</evidence>
<proteinExistence type="inferred from homology"/>
<dbReference type="Pfam" id="PF09341">
    <property type="entry name" value="Pcc1"/>
    <property type="match status" value="1"/>
</dbReference>
<dbReference type="FunFam" id="3.30.310.50:FF:000005">
    <property type="entry name" value="L antigen family member 3"/>
    <property type="match status" value="1"/>
</dbReference>
<evidence type="ECO:0000256" key="2">
    <source>
        <dbReference type="ARBA" id="ARBA00004496"/>
    </source>
</evidence>
<evidence type="ECO:0000256" key="3">
    <source>
        <dbReference type="ARBA" id="ARBA00007073"/>
    </source>
</evidence>
<dbReference type="OrthoDB" id="10025739at2759"/>
<keyword evidence="10" id="KW-1185">Reference proteome</keyword>
<dbReference type="GO" id="GO:0005737">
    <property type="term" value="C:cytoplasm"/>
    <property type="evidence" value="ECO:0007669"/>
    <property type="project" value="UniProtKB-SubCell"/>
</dbReference>
<reference evidence="9 10" key="1">
    <citation type="submission" date="2014-07" db="EMBL/GenBank/DDBJ databases">
        <title>Genomic and transcriptomic analysis on Apis cerana provide comprehensive insights into honey bee biology.</title>
        <authorList>
            <person name="Diao Q."/>
            <person name="Sun L."/>
            <person name="Zheng H."/>
            <person name="Zheng H."/>
            <person name="Xu S."/>
            <person name="Wang S."/>
            <person name="Zeng Z."/>
            <person name="Hu F."/>
            <person name="Su S."/>
            <person name="Wu J."/>
        </authorList>
    </citation>
    <scope>NUCLEOTIDE SEQUENCE [LARGE SCALE GENOMIC DNA]</scope>
    <source>
        <tissue evidence="9">Pupae without intestine</tissue>
    </source>
</reference>
<name>A0A2A3EKZ2_APICC</name>
<sequence>MKCHEITLITLYRNLLIPFPSSREAEIAYQVLRVDAEPSKSISKSLKLDNNLLKIEISGTEARKIRVAVTSFFDSIILVTKTMQLFGPPVPNYDYY</sequence>
<accession>A0A2A3EKZ2</accession>
<dbReference type="EMBL" id="KZ288217">
    <property type="protein sequence ID" value="PBC32378.1"/>
    <property type="molecule type" value="Genomic_DNA"/>
</dbReference>
<dbReference type="GO" id="GO:0005634">
    <property type="term" value="C:nucleus"/>
    <property type="evidence" value="ECO:0007669"/>
    <property type="project" value="UniProtKB-SubCell"/>
</dbReference>
<dbReference type="PANTHER" id="PTHR31283:SF5">
    <property type="entry name" value="EKC_KEOPS COMPLEX SUBUNIT LAGE3"/>
    <property type="match status" value="1"/>
</dbReference>
<dbReference type="Gene3D" id="3.30.310.50">
    <property type="entry name" value="Alpha-D-phosphohexomutase, C-terminal domain"/>
    <property type="match status" value="1"/>
</dbReference>
<evidence type="ECO:0000313" key="10">
    <source>
        <dbReference type="Proteomes" id="UP000242457"/>
    </source>
</evidence>
<gene>
    <name evidence="9" type="ORF">APICC_01976</name>
</gene>
<dbReference type="Proteomes" id="UP000242457">
    <property type="component" value="Unassembled WGS sequence"/>
</dbReference>
<dbReference type="GO" id="GO:0070525">
    <property type="term" value="P:tRNA threonylcarbamoyladenosine metabolic process"/>
    <property type="evidence" value="ECO:0007669"/>
    <property type="project" value="TreeGrafter"/>
</dbReference>
<evidence type="ECO:0000256" key="5">
    <source>
        <dbReference type="ARBA" id="ARBA00022694"/>
    </source>
</evidence>
<dbReference type="STRING" id="94128.A0A2A3EKZ2"/>
<comment type="similarity">
    <text evidence="3">Belongs to the CTAG/PCC1 family.</text>
</comment>
<evidence type="ECO:0000256" key="1">
    <source>
        <dbReference type="ARBA" id="ARBA00004123"/>
    </source>
</evidence>
<keyword evidence="4" id="KW-0963">Cytoplasm</keyword>
<dbReference type="GO" id="GO:0000408">
    <property type="term" value="C:EKC/KEOPS complex"/>
    <property type="evidence" value="ECO:0007669"/>
    <property type="project" value="TreeGrafter"/>
</dbReference>
<evidence type="ECO:0000256" key="7">
    <source>
        <dbReference type="ARBA" id="ARBA00053047"/>
    </source>
</evidence>
<evidence type="ECO:0000256" key="6">
    <source>
        <dbReference type="ARBA" id="ARBA00023242"/>
    </source>
</evidence>
<keyword evidence="5" id="KW-0819">tRNA processing</keyword>
<comment type="function">
    <text evidence="7">Component of the EKC/KEOPS complex that is required for the formation of a threonylcarbamoyl group on adenosine at position 37 (t(6)A37) in tRNAs that read codons beginning with adenine. The complex is probably involved in the transfer of the threonylcarbamoyl moiety of threonylcarbamoyl-AMP (TC-AMP) to the N6 group of A37. LAGE3 functions as a dimerization module for the complex.</text>
</comment>
<evidence type="ECO:0000313" key="9">
    <source>
        <dbReference type="EMBL" id="PBC32378.1"/>
    </source>
</evidence>
<dbReference type="GO" id="GO:0008033">
    <property type="term" value="P:tRNA processing"/>
    <property type="evidence" value="ECO:0007669"/>
    <property type="project" value="UniProtKB-KW"/>
</dbReference>